<feature type="binding site" evidence="4">
    <location>
        <position position="62"/>
    </location>
    <ligand>
        <name>S-adenosyl-L-methionine</name>
        <dbReference type="ChEBI" id="CHEBI:59789"/>
    </ligand>
</feature>
<dbReference type="SUPFAM" id="SSF53335">
    <property type="entry name" value="S-adenosyl-L-methionine-dependent methyltransferases"/>
    <property type="match status" value="1"/>
</dbReference>
<gene>
    <name evidence="4" type="primary">menG</name>
    <name evidence="6" type="ORF">H9830_04135</name>
</gene>
<evidence type="ECO:0000256" key="4">
    <source>
        <dbReference type="HAMAP-Rule" id="MF_01813"/>
    </source>
</evidence>
<comment type="pathway">
    <text evidence="4">Quinol/quinone metabolism; menaquinone biosynthesis; menaquinol from 1,4-dihydroxy-2-naphthoate: step 2/2.</text>
</comment>
<dbReference type="Pfam" id="PF01209">
    <property type="entry name" value="Ubie_methyltran"/>
    <property type="match status" value="1"/>
</dbReference>
<dbReference type="AlphaFoldDB" id="A0A9D2C8P2"/>
<dbReference type="InterPro" id="IPR023576">
    <property type="entry name" value="UbiE/COQ5_MeTrFase_CS"/>
</dbReference>
<feature type="region of interest" description="Disordered" evidence="5">
    <location>
        <begin position="228"/>
        <end position="248"/>
    </location>
</feature>
<proteinExistence type="inferred from homology"/>
<evidence type="ECO:0000256" key="1">
    <source>
        <dbReference type="ARBA" id="ARBA00022603"/>
    </source>
</evidence>
<dbReference type="GO" id="GO:0009234">
    <property type="term" value="P:menaquinone biosynthetic process"/>
    <property type="evidence" value="ECO:0007669"/>
    <property type="project" value="UniProtKB-UniRule"/>
</dbReference>
<keyword evidence="1 4" id="KW-0489">Methyltransferase</keyword>
<dbReference type="PANTHER" id="PTHR43591:SF24">
    <property type="entry name" value="2-METHOXY-6-POLYPRENYL-1,4-BENZOQUINOL METHYLASE, MITOCHONDRIAL"/>
    <property type="match status" value="1"/>
</dbReference>
<evidence type="ECO:0000256" key="3">
    <source>
        <dbReference type="ARBA" id="ARBA00022691"/>
    </source>
</evidence>
<dbReference type="Proteomes" id="UP000824005">
    <property type="component" value="Unassembled WGS sequence"/>
</dbReference>
<keyword evidence="2 4" id="KW-0808">Transferase</keyword>
<evidence type="ECO:0000256" key="5">
    <source>
        <dbReference type="SAM" id="MobiDB-lite"/>
    </source>
</evidence>
<name>A0A9D2C8P2_9MICO</name>
<dbReference type="InterPro" id="IPR029063">
    <property type="entry name" value="SAM-dependent_MTases_sf"/>
</dbReference>
<dbReference type="CDD" id="cd02440">
    <property type="entry name" value="AdoMet_MTases"/>
    <property type="match status" value="1"/>
</dbReference>
<dbReference type="HAMAP" id="MF_01813">
    <property type="entry name" value="MenG_UbiE_methyltr"/>
    <property type="match status" value="1"/>
</dbReference>
<evidence type="ECO:0000313" key="6">
    <source>
        <dbReference type="EMBL" id="HIY65447.1"/>
    </source>
</evidence>
<comment type="function">
    <text evidence="4">Methyltransferase required for the conversion of demethylmenaquinol (DMKH2) to menaquinol (MKH2).</text>
</comment>
<reference evidence="6" key="2">
    <citation type="submission" date="2021-04" db="EMBL/GenBank/DDBJ databases">
        <authorList>
            <person name="Gilroy R."/>
        </authorList>
    </citation>
    <scope>NUCLEOTIDE SEQUENCE</scope>
    <source>
        <strain evidence="6">ChiGjej1B1-98</strain>
    </source>
</reference>
<sequence length="248" mass="27681">MSAADQEKQPEDVARMFDDTAKRYDFMNTLMTFGQAQLWRVQMTRAVDPKTGERILDVAAGTGASAAPMAKQGALVTCLDLSEGMIEEGRRRHPDLEFVHGSAEKLPFEDGTFDAITITFGLRNVQQPKAALAEFYRVLKPGGRVVVCEFSRPPVKFVRRGYDAYMKLAIPGMAKLMSSNPDSYQYLIDSIRSWPDQQTLSLWLRTAGFTRVAHRNLSMGVVALHRGHKPRSPELSMPSVLKARGTDE</sequence>
<dbReference type="EC" id="2.1.1.163" evidence="4"/>
<reference evidence="6" key="1">
    <citation type="journal article" date="2021" name="PeerJ">
        <title>Extensive microbial diversity within the chicken gut microbiome revealed by metagenomics and culture.</title>
        <authorList>
            <person name="Gilroy R."/>
            <person name="Ravi A."/>
            <person name="Getino M."/>
            <person name="Pursley I."/>
            <person name="Horton D.L."/>
            <person name="Alikhan N.F."/>
            <person name="Baker D."/>
            <person name="Gharbi K."/>
            <person name="Hall N."/>
            <person name="Watson M."/>
            <person name="Adriaenssens E.M."/>
            <person name="Foster-Nyarko E."/>
            <person name="Jarju S."/>
            <person name="Secka A."/>
            <person name="Antonio M."/>
            <person name="Oren A."/>
            <person name="Chaudhuri R.R."/>
            <person name="La Ragione R."/>
            <person name="Hildebrand F."/>
            <person name="Pallen M.J."/>
        </authorList>
    </citation>
    <scope>NUCLEOTIDE SEQUENCE</scope>
    <source>
        <strain evidence="6">ChiGjej1B1-98</strain>
    </source>
</reference>
<evidence type="ECO:0000313" key="7">
    <source>
        <dbReference type="Proteomes" id="UP000824005"/>
    </source>
</evidence>
<feature type="binding site" evidence="4">
    <location>
        <position position="80"/>
    </location>
    <ligand>
        <name>S-adenosyl-L-methionine</name>
        <dbReference type="ChEBI" id="CHEBI:59789"/>
    </ligand>
</feature>
<dbReference type="NCBIfam" id="TIGR01934">
    <property type="entry name" value="MenG_MenH_UbiE"/>
    <property type="match status" value="1"/>
</dbReference>
<organism evidence="6 7">
    <name type="scientific">Candidatus Agrococcus pullicola</name>
    <dbReference type="NCBI Taxonomy" id="2838429"/>
    <lineage>
        <taxon>Bacteria</taxon>
        <taxon>Bacillati</taxon>
        <taxon>Actinomycetota</taxon>
        <taxon>Actinomycetes</taxon>
        <taxon>Micrococcales</taxon>
        <taxon>Microbacteriaceae</taxon>
        <taxon>Agrococcus</taxon>
    </lineage>
</organism>
<dbReference type="PROSITE" id="PS01184">
    <property type="entry name" value="UBIE_2"/>
    <property type="match status" value="1"/>
</dbReference>
<keyword evidence="3 4" id="KW-0949">S-adenosyl-L-methionine</keyword>
<dbReference type="EMBL" id="DXDC01000121">
    <property type="protein sequence ID" value="HIY65447.1"/>
    <property type="molecule type" value="Genomic_DNA"/>
</dbReference>
<dbReference type="GO" id="GO:0043770">
    <property type="term" value="F:demethylmenaquinone methyltransferase activity"/>
    <property type="evidence" value="ECO:0007669"/>
    <property type="project" value="UniProtKB-UniRule"/>
</dbReference>
<dbReference type="GO" id="GO:0032259">
    <property type="term" value="P:methylation"/>
    <property type="evidence" value="ECO:0007669"/>
    <property type="project" value="UniProtKB-KW"/>
</dbReference>
<dbReference type="PROSITE" id="PS51608">
    <property type="entry name" value="SAM_MT_UBIE"/>
    <property type="match status" value="1"/>
</dbReference>
<dbReference type="Gene3D" id="3.40.50.150">
    <property type="entry name" value="Vaccinia Virus protein VP39"/>
    <property type="match status" value="1"/>
</dbReference>
<comment type="similarity">
    <text evidence="4">Belongs to the class I-like SAM-binding methyltransferase superfamily. MenG/UbiE family.</text>
</comment>
<dbReference type="PANTHER" id="PTHR43591">
    <property type="entry name" value="METHYLTRANSFERASE"/>
    <property type="match status" value="1"/>
</dbReference>
<accession>A0A9D2C8P2</accession>
<evidence type="ECO:0000256" key="2">
    <source>
        <dbReference type="ARBA" id="ARBA00022679"/>
    </source>
</evidence>
<protein>
    <recommendedName>
        <fullName evidence="4">Demethylmenaquinone methyltransferase</fullName>
        <ecNumber evidence="4">2.1.1.163</ecNumber>
    </recommendedName>
</protein>
<dbReference type="InterPro" id="IPR004033">
    <property type="entry name" value="UbiE/COQ5_MeTrFase"/>
</dbReference>
<keyword evidence="4" id="KW-0474">Menaquinone biosynthesis</keyword>
<comment type="caution">
    <text evidence="6">The sequence shown here is derived from an EMBL/GenBank/DDBJ whole genome shotgun (WGS) entry which is preliminary data.</text>
</comment>
<comment type="caution">
    <text evidence="4">Lacks conserved residue(s) required for the propagation of feature annotation.</text>
</comment>
<comment type="catalytic activity">
    <reaction evidence="4">
        <text>a 2-demethylmenaquinol + S-adenosyl-L-methionine = a menaquinol + S-adenosyl-L-homocysteine + H(+)</text>
        <dbReference type="Rhea" id="RHEA:42640"/>
        <dbReference type="Rhea" id="RHEA-COMP:9539"/>
        <dbReference type="Rhea" id="RHEA-COMP:9563"/>
        <dbReference type="ChEBI" id="CHEBI:15378"/>
        <dbReference type="ChEBI" id="CHEBI:18151"/>
        <dbReference type="ChEBI" id="CHEBI:55437"/>
        <dbReference type="ChEBI" id="CHEBI:57856"/>
        <dbReference type="ChEBI" id="CHEBI:59789"/>
        <dbReference type="EC" id="2.1.1.163"/>
    </reaction>
</comment>